<name>A0ABS4KD47_9FIRM</name>
<dbReference type="SUPFAM" id="SSF103007">
    <property type="entry name" value="Hypothetical protein TT1725"/>
    <property type="match status" value="1"/>
</dbReference>
<dbReference type="Gene3D" id="3.30.70.1120">
    <property type="entry name" value="TT1725-like"/>
    <property type="match status" value="1"/>
</dbReference>
<dbReference type="EMBL" id="JAGGLJ010000011">
    <property type="protein sequence ID" value="MBP2025687.1"/>
    <property type="molecule type" value="Genomic_DNA"/>
</dbReference>
<dbReference type="PANTHER" id="PTHR36441:SF1">
    <property type="entry name" value="DUF503 DOMAIN-CONTAINING PROTEIN"/>
    <property type="match status" value="1"/>
</dbReference>
<sequence length="71" mass="8188">MILKSLIERLKNRFNISIAEVSDNDLWQIATIGIAIVSKDRVYADEVINKIINFIDSFDAVEIIDYDIEML</sequence>
<dbReference type="PANTHER" id="PTHR36441">
    <property type="entry name" value="HYPOTHETICAL CYTOSOLIC PROTEIN"/>
    <property type="match status" value="1"/>
</dbReference>
<gene>
    <name evidence="1" type="ORF">J2Z71_001231</name>
</gene>
<protein>
    <submittedName>
        <fullName evidence="1">Uncharacterized protein YlxP (DUF503 family)</fullName>
    </submittedName>
</protein>
<dbReference type="Pfam" id="PF04456">
    <property type="entry name" value="DUF503"/>
    <property type="match status" value="1"/>
</dbReference>
<accession>A0ABS4KD47</accession>
<evidence type="ECO:0000313" key="2">
    <source>
        <dbReference type="Proteomes" id="UP001519306"/>
    </source>
</evidence>
<dbReference type="InterPro" id="IPR036746">
    <property type="entry name" value="TT1725-like_sf"/>
</dbReference>
<organism evidence="1 2">
    <name type="scientific">Peptoniphilus stercorisuis</name>
    <dbReference type="NCBI Taxonomy" id="1436965"/>
    <lineage>
        <taxon>Bacteria</taxon>
        <taxon>Bacillati</taxon>
        <taxon>Bacillota</taxon>
        <taxon>Tissierellia</taxon>
        <taxon>Tissierellales</taxon>
        <taxon>Peptoniphilaceae</taxon>
        <taxon>Peptoniphilus</taxon>
    </lineage>
</organism>
<dbReference type="InterPro" id="IPR007546">
    <property type="entry name" value="DUF503"/>
</dbReference>
<reference evidence="1 2" key="1">
    <citation type="submission" date="2021-03" db="EMBL/GenBank/DDBJ databases">
        <title>Genomic Encyclopedia of Type Strains, Phase IV (KMG-IV): sequencing the most valuable type-strain genomes for metagenomic binning, comparative biology and taxonomic classification.</title>
        <authorList>
            <person name="Goeker M."/>
        </authorList>
    </citation>
    <scope>NUCLEOTIDE SEQUENCE [LARGE SCALE GENOMIC DNA]</scope>
    <source>
        <strain evidence="1 2">DSM 27563</strain>
    </source>
</reference>
<comment type="caution">
    <text evidence="1">The sequence shown here is derived from an EMBL/GenBank/DDBJ whole genome shotgun (WGS) entry which is preliminary data.</text>
</comment>
<proteinExistence type="predicted"/>
<dbReference type="Proteomes" id="UP001519306">
    <property type="component" value="Unassembled WGS sequence"/>
</dbReference>
<evidence type="ECO:0000313" key="1">
    <source>
        <dbReference type="EMBL" id="MBP2025687.1"/>
    </source>
</evidence>
<keyword evidence="2" id="KW-1185">Reference proteome</keyword>